<protein>
    <submittedName>
        <fullName evidence="4">Uncharacterized protein</fullName>
    </submittedName>
</protein>
<feature type="region of interest" description="Disordered" evidence="2">
    <location>
        <begin position="1"/>
        <end position="62"/>
    </location>
</feature>
<dbReference type="RefSeq" id="XP_002136238.2">
    <property type="nucleotide sequence ID" value="XM_002136202.3"/>
</dbReference>
<organism evidence="3 4">
    <name type="scientific">Drosophila pseudoobscura pseudoobscura</name>
    <name type="common">Fruit fly</name>
    <dbReference type="NCBI Taxonomy" id="46245"/>
    <lineage>
        <taxon>Eukaryota</taxon>
        <taxon>Metazoa</taxon>
        <taxon>Ecdysozoa</taxon>
        <taxon>Arthropoda</taxon>
        <taxon>Hexapoda</taxon>
        <taxon>Insecta</taxon>
        <taxon>Pterygota</taxon>
        <taxon>Neoptera</taxon>
        <taxon>Endopterygota</taxon>
        <taxon>Diptera</taxon>
        <taxon>Brachycera</taxon>
        <taxon>Muscomorpha</taxon>
        <taxon>Ephydroidea</taxon>
        <taxon>Drosophilidae</taxon>
        <taxon>Drosophila</taxon>
        <taxon>Sophophora</taxon>
    </lineage>
</organism>
<dbReference type="InParanoid" id="A0A6I8V1L9"/>
<dbReference type="KEGG" id="dpo:6899288"/>
<evidence type="ECO:0000313" key="3">
    <source>
        <dbReference type="Proteomes" id="UP000001819"/>
    </source>
</evidence>
<evidence type="ECO:0000313" key="4">
    <source>
        <dbReference type="RefSeq" id="XP_002136238.2"/>
    </source>
</evidence>
<reference evidence="4" key="1">
    <citation type="submission" date="2025-08" db="UniProtKB">
        <authorList>
            <consortium name="RefSeq"/>
        </authorList>
    </citation>
    <scope>IDENTIFICATION</scope>
    <source>
        <strain evidence="4">MV-25-SWS-2005</strain>
        <tissue evidence="4">Whole body</tissue>
    </source>
</reference>
<name>A0A6I8V1L9_DROPS</name>
<feature type="compositionally biased region" description="Polar residues" evidence="2">
    <location>
        <begin position="1"/>
        <end position="11"/>
    </location>
</feature>
<feature type="coiled-coil region" evidence="1">
    <location>
        <begin position="75"/>
        <end position="102"/>
    </location>
</feature>
<keyword evidence="3" id="KW-1185">Reference proteome</keyword>
<dbReference type="AlphaFoldDB" id="A0A6I8V1L9"/>
<proteinExistence type="predicted"/>
<evidence type="ECO:0000256" key="1">
    <source>
        <dbReference type="SAM" id="Coils"/>
    </source>
</evidence>
<accession>A0A6I8V1L9</accession>
<dbReference type="Proteomes" id="UP000001819">
    <property type="component" value="Chromosome 4"/>
</dbReference>
<evidence type="ECO:0000256" key="2">
    <source>
        <dbReference type="SAM" id="MobiDB-lite"/>
    </source>
</evidence>
<keyword evidence="1" id="KW-0175">Coiled coil</keyword>
<sequence>MPETKTNTIPSPSDGRDNVEDGMAAANRLVESPNHPATPTNSRRQPRSRLPQGRREVTDFTASQEVKLKAGNMRMAKIQISLANLRTEMEETNKQLRNLCKTIKVDVDAE</sequence>
<gene>
    <name evidence="4" type="primary">LOC6899288</name>
</gene>